<comment type="catalytic activity">
    <reaction evidence="10">
        <text>2 5-aminolevulinate = porphobilinogen + 2 H2O + H(+)</text>
        <dbReference type="Rhea" id="RHEA:24064"/>
        <dbReference type="ChEBI" id="CHEBI:15377"/>
        <dbReference type="ChEBI" id="CHEBI:15378"/>
        <dbReference type="ChEBI" id="CHEBI:58126"/>
        <dbReference type="ChEBI" id="CHEBI:356416"/>
        <dbReference type="EC" id="4.2.1.24"/>
    </reaction>
</comment>
<evidence type="ECO:0000256" key="6">
    <source>
        <dbReference type="ARBA" id="ARBA00023244"/>
    </source>
</evidence>
<proteinExistence type="inferred from homology"/>
<dbReference type="GO" id="GO:0004655">
    <property type="term" value="F:porphobilinogen synthase activity"/>
    <property type="evidence" value="ECO:0007669"/>
    <property type="project" value="UniProtKB-EC"/>
</dbReference>
<dbReference type="OrthoDB" id="1530at2759"/>
<keyword evidence="5" id="KW-0456">Lyase</keyword>
<dbReference type="EMBL" id="CAJPEX010001321">
    <property type="protein sequence ID" value="CAG0918850.1"/>
    <property type="molecule type" value="Genomic_DNA"/>
</dbReference>
<evidence type="ECO:0000256" key="5">
    <source>
        <dbReference type="ARBA" id="ARBA00023239"/>
    </source>
</evidence>
<dbReference type="GO" id="GO:0006782">
    <property type="term" value="P:protoporphyrinogen IX biosynthetic process"/>
    <property type="evidence" value="ECO:0007669"/>
    <property type="project" value="UniProtKB-UniPathway"/>
</dbReference>
<dbReference type="EC" id="4.2.1.24" evidence="3"/>
<evidence type="ECO:0000256" key="3">
    <source>
        <dbReference type="ARBA" id="ARBA00012053"/>
    </source>
</evidence>
<evidence type="ECO:0000313" key="11">
    <source>
        <dbReference type="EMBL" id="CAD7278698.1"/>
    </source>
</evidence>
<comment type="pathway">
    <text evidence="1">Porphyrin-containing compound metabolism; protoporphyrin-IX biosynthesis; coproporphyrinogen-III from 5-aminolevulinate: step 1/4.</text>
</comment>
<evidence type="ECO:0000256" key="7">
    <source>
        <dbReference type="ARBA" id="ARBA00025628"/>
    </source>
</evidence>
<evidence type="ECO:0000256" key="4">
    <source>
        <dbReference type="ARBA" id="ARBA00023133"/>
    </source>
</evidence>
<evidence type="ECO:0000313" key="12">
    <source>
        <dbReference type="Proteomes" id="UP000678499"/>
    </source>
</evidence>
<evidence type="ECO:0000256" key="1">
    <source>
        <dbReference type="ARBA" id="ARBA00004694"/>
    </source>
</evidence>
<keyword evidence="6" id="KW-0627">Porphyrin biosynthesis</keyword>
<dbReference type="InterPro" id="IPR013785">
    <property type="entry name" value="Aldolase_TIM"/>
</dbReference>
<gene>
    <name evidence="11" type="ORF">NMOB1V02_LOCUS6395</name>
</gene>
<dbReference type="InterPro" id="IPR001731">
    <property type="entry name" value="ALAD"/>
</dbReference>
<evidence type="ECO:0000256" key="2">
    <source>
        <dbReference type="ARBA" id="ARBA00008055"/>
    </source>
</evidence>
<sequence length="68" mass="7831">MRKTSARTNPTPAFLNVEQARDVEERADMLMVPGIAYLDIVQETKDRFPNHPLFIYQVSSTLLTDKLH</sequence>
<dbReference type="Pfam" id="PF00490">
    <property type="entry name" value="ALAD"/>
    <property type="match status" value="1"/>
</dbReference>
<dbReference type="GO" id="GO:0046872">
    <property type="term" value="F:metal ion binding"/>
    <property type="evidence" value="ECO:0007669"/>
    <property type="project" value="InterPro"/>
</dbReference>
<keyword evidence="12" id="KW-1185">Reference proteome</keyword>
<comment type="similarity">
    <text evidence="2">Belongs to the ALAD family.</text>
</comment>
<dbReference type="UniPathway" id="UPA00251">
    <property type="reaction ID" value="UER00318"/>
</dbReference>
<reference evidence="11" key="1">
    <citation type="submission" date="2020-11" db="EMBL/GenBank/DDBJ databases">
        <authorList>
            <person name="Tran Van P."/>
        </authorList>
    </citation>
    <scope>NUCLEOTIDE SEQUENCE</scope>
</reference>
<accession>A0A7R9GFH4</accession>
<dbReference type="Gene3D" id="3.20.20.70">
    <property type="entry name" value="Aldolase class I"/>
    <property type="match status" value="1"/>
</dbReference>
<evidence type="ECO:0000256" key="9">
    <source>
        <dbReference type="ARBA" id="ARBA00032837"/>
    </source>
</evidence>
<comment type="function">
    <text evidence="7">Catalyzes an early step in the biosynthesis of tetrapyrroles. Binds two molecules of 5-aminolevulinate per subunit, each at a distinct site, and catalyzes their condensation to form porphobilinogen.</text>
</comment>
<dbReference type="SUPFAM" id="SSF51569">
    <property type="entry name" value="Aldolase"/>
    <property type="match status" value="1"/>
</dbReference>
<keyword evidence="4" id="KW-0350">Heme biosynthesis</keyword>
<dbReference type="AlphaFoldDB" id="A0A7R9GFH4"/>
<organism evidence="11">
    <name type="scientific">Notodromas monacha</name>
    <dbReference type="NCBI Taxonomy" id="399045"/>
    <lineage>
        <taxon>Eukaryota</taxon>
        <taxon>Metazoa</taxon>
        <taxon>Ecdysozoa</taxon>
        <taxon>Arthropoda</taxon>
        <taxon>Crustacea</taxon>
        <taxon>Oligostraca</taxon>
        <taxon>Ostracoda</taxon>
        <taxon>Podocopa</taxon>
        <taxon>Podocopida</taxon>
        <taxon>Cypridocopina</taxon>
        <taxon>Cypridoidea</taxon>
        <taxon>Cyprididae</taxon>
        <taxon>Notodromas</taxon>
    </lineage>
</organism>
<dbReference type="Proteomes" id="UP000678499">
    <property type="component" value="Unassembled WGS sequence"/>
</dbReference>
<name>A0A7R9GFH4_9CRUS</name>
<evidence type="ECO:0000256" key="8">
    <source>
        <dbReference type="ARBA" id="ARBA00025861"/>
    </source>
</evidence>
<evidence type="ECO:0000256" key="10">
    <source>
        <dbReference type="ARBA" id="ARBA00047651"/>
    </source>
</evidence>
<comment type="subunit">
    <text evidence="8">Homooctamer; active form. Homohexamer; low activity form.</text>
</comment>
<protein>
    <recommendedName>
        <fullName evidence="3">porphobilinogen synthase</fullName>
        <ecNumber evidence="3">4.2.1.24</ecNumber>
    </recommendedName>
    <alternativeName>
        <fullName evidence="9">Porphobilinogen synthase</fullName>
    </alternativeName>
</protein>
<dbReference type="EMBL" id="OA883358">
    <property type="protein sequence ID" value="CAD7278698.1"/>
    <property type="molecule type" value="Genomic_DNA"/>
</dbReference>